<dbReference type="Pfam" id="PF13444">
    <property type="entry name" value="Acetyltransf_5"/>
    <property type="match status" value="1"/>
</dbReference>
<dbReference type="SUPFAM" id="SSF55729">
    <property type="entry name" value="Acyl-CoA N-acyltransferases (Nat)"/>
    <property type="match status" value="1"/>
</dbReference>
<name>C6HWW0_9BACT</name>
<keyword evidence="3" id="KW-0808">Transferase</keyword>
<evidence type="ECO:0000256" key="1">
    <source>
        <dbReference type="ARBA" id="ARBA00005189"/>
    </source>
</evidence>
<dbReference type="InterPro" id="IPR052351">
    <property type="entry name" value="Ornithine_N-alpha-AT"/>
</dbReference>
<comment type="pathway">
    <text evidence="1">Lipid metabolism.</text>
</comment>
<dbReference type="PANTHER" id="PTHR37323:SF1">
    <property type="entry name" value="L-ORNITHINE N(ALPHA)-ACYLTRANSFERASE"/>
    <property type="match status" value="1"/>
</dbReference>
<evidence type="ECO:0000313" key="6">
    <source>
        <dbReference type="EMBL" id="EES52920.1"/>
    </source>
</evidence>
<evidence type="ECO:0000256" key="3">
    <source>
        <dbReference type="ARBA" id="ARBA00022679"/>
    </source>
</evidence>
<dbReference type="PANTHER" id="PTHR37323">
    <property type="entry name" value="GCN5-RELATED N-ACETYLTRANSFERASE"/>
    <property type="match status" value="1"/>
</dbReference>
<dbReference type="InterPro" id="IPR016181">
    <property type="entry name" value="Acyl_CoA_acyltransferase"/>
</dbReference>
<proteinExistence type="predicted"/>
<keyword evidence="4" id="KW-0443">Lipid metabolism</keyword>
<dbReference type="GO" id="GO:0006629">
    <property type="term" value="P:lipid metabolic process"/>
    <property type="evidence" value="ECO:0007669"/>
    <property type="project" value="UniProtKB-KW"/>
</dbReference>
<evidence type="ECO:0000313" key="7">
    <source>
        <dbReference type="Proteomes" id="UP000009374"/>
    </source>
</evidence>
<dbReference type="EMBL" id="GG693871">
    <property type="protein sequence ID" value="EES52920.1"/>
    <property type="molecule type" value="Genomic_DNA"/>
</dbReference>
<evidence type="ECO:0000256" key="4">
    <source>
        <dbReference type="ARBA" id="ARBA00023098"/>
    </source>
</evidence>
<organism evidence="6 7">
    <name type="scientific">Leptospirillum ferrodiazotrophum</name>
    <dbReference type="NCBI Taxonomy" id="412449"/>
    <lineage>
        <taxon>Bacteria</taxon>
        <taxon>Pseudomonadati</taxon>
        <taxon>Nitrospirota</taxon>
        <taxon>Nitrospiria</taxon>
        <taxon>Nitrospirales</taxon>
        <taxon>Nitrospiraceae</taxon>
        <taxon>Leptospirillum</taxon>
    </lineage>
</organism>
<dbReference type="GO" id="GO:0016746">
    <property type="term" value="F:acyltransferase activity"/>
    <property type="evidence" value="ECO:0007669"/>
    <property type="project" value="UniProtKB-KW"/>
</dbReference>
<evidence type="ECO:0000256" key="2">
    <source>
        <dbReference type="ARBA" id="ARBA00022516"/>
    </source>
</evidence>
<keyword evidence="5" id="KW-0012">Acyltransferase</keyword>
<gene>
    <name evidence="6" type="ORF">UBAL3_82700034</name>
</gene>
<protein>
    <submittedName>
        <fullName evidence="6">Putative hemolysin-like protein</fullName>
    </submittedName>
</protein>
<reference evidence="6 7" key="1">
    <citation type="journal article" date="2009" name="Appl. Environ. Microbiol.">
        <title>Community genomic and proteomic analyses of chemoautotrophic iron-oxidizing "Leptospirillum rubarum" (Group II) and "Leptospirillum ferrodiazotrophum" (Group III) bacteria in acid mine drainage biofilms.</title>
        <authorList>
            <person name="Goltsman D.S."/>
            <person name="Denef V.J."/>
            <person name="Singer S.W."/>
            <person name="VerBerkmoes N.C."/>
            <person name="Lefsrud M."/>
            <person name="Mueller R.S."/>
            <person name="Dick G.J."/>
            <person name="Sun C.L."/>
            <person name="Wheeler K.E."/>
            <person name="Zemla A."/>
            <person name="Baker B.J."/>
            <person name="Hauser L."/>
            <person name="Land M."/>
            <person name="Shah M.B."/>
            <person name="Thelen M.P."/>
            <person name="Hettich R.L."/>
            <person name="Banfield J.F."/>
        </authorList>
    </citation>
    <scope>NUCLEOTIDE SEQUENCE [LARGE SCALE GENOMIC DNA]</scope>
</reference>
<dbReference type="AlphaFoldDB" id="C6HWW0"/>
<sequence>MAPVLSPLRSSPLRVSWARNEKDLLRAQRLRALAFGFSPPDTPEHLVIPEQDRFDPFARHLIVTDTNREICVGTYRILDYRGAQRAGGFYTATEFDISPLSPFLEHTAELGRSAVHPDYRSGGVIALLWAALARILMKEEIRYLMGCASCDLTDPSLDLDRIYTYLRTQAWGEDSLMVFPYRHYPCLFRPGQEASPPVLPPLLKGYVRLGAKILGEASHDPVFQTADFPVWLSVGETSGRYARHFFRSGRTHRNPIPS</sequence>
<keyword evidence="7" id="KW-1185">Reference proteome</keyword>
<dbReference type="Gene3D" id="3.40.630.30">
    <property type="match status" value="1"/>
</dbReference>
<accession>C6HWW0</accession>
<evidence type="ECO:0000256" key="5">
    <source>
        <dbReference type="ARBA" id="ARBA00023315"/>
    </source>
</evidence>
<keyword evidence="2" id="KW-0444">Lipid biosynthesis</keyword>
<dbReference type="Proteomes" id="UP000009374">
    <property type="component" value="Unassembled WGS sequence"/>
</dbReference>